<dbReference type="EMBL" id="AUXX01000001">
    <property type="protein sequence ID" value="KZN70397.1"/>
    <property type="molecule type" value="Genomic_DNA"/>
</dbReference>
<gene>
    <name evidence="1" type="ORF">N478_00405</name>
</gene>
<proteinExistence type="predicted"/>
<dbReference type="AlphaFoldDB" id="A0A167PDE8"/>
<dbReference type="PATRIC" id="fig|1365257.3.peg.83"/>
<evidence type="ECO:0000313" key="1">
    <source>
        <dbReference type="EMBL" id="KZN70397.1"/>
    </source>
</evidence>
<protein>
    <submittedName>
        <fullName evidence="1">Uncharacterized protein</fullName>
    </submittedName>
</protein>
<dbReference type="Proteomes" id="UP000076661">
    <property type="component" value="Unassembled WGS sequence"/>
</dbReference>
<comment type="caution">
    <text evidence="1">The sequence shown here is derived from an EMBL/GenBank/DDBJ whole genome shotgun (WGS) entry which is preliminary data.</text>
</comment>
<evidence type="ECO:0000313" key="2">
    <source>
        <dbReference type="Proteomes" id="UP000076661"/>
    </source>
</evidence>
<dbReference type="RefSeq" id="WP_063379536.1">
    <property type="nucleotide sequence ID" value="NZ_AUXX01000001.1"/>
</dbReference>
<organism evidence="1 2">
    <name type="scientific">Pseudoalteromonas luteoviolacea S4060-1</name>
    <dbReference type="NCBI Taxonomy" id="1365257"/>
    <lineage>
        <taxon>Bacteria</taxon>
        <taxon>Pseudomonadati</taxon>
        <taxon>Pseudomonadota</taxon>
        <taxon>Gammaproteobacteria</taxon>
        <taxon>Alteromonadales</taxon>
        <taxon>Pseudoalteromonadaceae</taxon>
        <taxon>Pseudoalteromonas</taxon>
    </lineage>
</organism>
<reference evidence="1 2" key="1">
    <citation type="submission" date="2013-07" db="EMBL/GenBank/DDBJ databases">
        <title>Comparative Genomic and Metabolomic Analysis of Twelve Strains of Pseudoalteromonas luteoviolacea.</title>
        <authorList>
            <person name="Vynne N.G."/>
            <person name="Mansson M."/>
            <person name="Gram L."/>
        </authorList>
    </citation>
    <scope>NUCLEOTIDE SEQUENCE [LARGE SCALE GENOMIC DNA]</scope>
    <source>
        <strain evidence="1 2">S4060-1</strain>
    </source>
</reference>
<accession>A0A167PDE8</accession>
<sequence length="149" mass="16967">MLKAHNKPLKVDKILLASFAPLHILANYYSPLKAALCEIDMHLHWKIFTESEKEKSVLKVAKWFHDEIGLEADNILIQPYHQGGVTYPFNTELPTTEWSDSVYFALALGQRVARGWQIFSSIEEELVAWSNKPNISGATNVQISIDRTE</sequence>
<name>A0A167PDE8_9GAMM</name>